<dbReference type="GO" id="GO:0005506">
    <property type="term" value="F:iron ion binding"/>
    <property type="evidence" value="ECO:0007669"/>
    <property type="project" value="InterPro"/>
</dbReference>
<feature type="binding site" evidence="5">
    <location>
        <position position="156"/>
    </location>
    <ligand>
        <name>[4Fe-4S] cluster</name>
        <dbReference type="ChEBI" id="CHEBI:49883"/>
    </ligand>
</feature>
<evidence type="ECO:0000256" key="4">
    <source>
        <dbReference type="ARBA" id="ARBA00023014"/>
    </source>
</evidence>
<dbReference type="GO" id="GO:0051539">
    <property type="term" value="F:4 iron, 4 sulfur cluster binding"/>
    <property type="evidence" value="ECO:0007669"/>
    <property type="project" value="UniProtKB-UniRule"/>
</dbReference>
<name>A0A4D6YE04_9GAMM</name>
<protein>
    <recommendedName>
        <fullName evidence="5">Fe/S biogenesis protein NfuA</fullName>
    </recommendedName>
</protein>
<feature type="domain" description="Core" evidence="7">
    <location>
        <begin position="2"/>
        <end position="99"/>
    </location>
</feature>
<gene>
    <name evidence="5" type="primary">nfuA</name>
    <name evidence="8" type="ORF">D9V81_01905</name>
</gene>
<feature type="domain" description="NIF system FeS cluster assembly NifU C-terminal" evidence="6">
    <location>
        <begin position="118"/>
        <end position="184"/>
    </location>
</feature>
<dbReference type="SUPFAM" id="SSF89360">
    <property type="entry name" value="HesB-like domain"/>
    <property type="match status" value="1"/>
</dbReference>
<dbReference type="AlphaFoldDB" id="A0A4D6YE04"/>
<evidence type="ECO:0000259" key="7">
    <source>
        <dbReference type="Pfam" id="PF01521"/>
    </source>
</evidence>
<dbReference type="HAMAP" id="MF_01637">
    <property type="entry name" value="Fe_S_biogen_NfuA"/>
    <property type="match status" value="1"/>
</dbReference>
<evidence type="ECO:0000256" key="1">
    <source>
        <dbReference type="ARBA" id="ARBA00022485"/>
    </source>
</evidence>
<evidence type="ECO:0000256" key="3">
    <source>
        <dbReference type="ARBA" id="ARBA00023004"/>
    </source>
</evidence>
<evidence type="ECO:0000256" key="5">
    <source>
        <dbReference type="HAMAP-Rule" id="MF_01637"/>
    </source>
</evidence>
<comment type="similarity">
    <text evidence="5">Belongs to the NfuA family.</text>
</comment>
<evidence type="ECO:0000259" key="6">
    <source>
        <dbReference type="Pfam" id="PF01106"/>
    </source>
</evidence>
<keyword evidence="4 5" id="KW-0411">Iron-sulfur</keyword>
<sequence length="198" mass="22924">MINITKKAEKYLKKILSKKNNTNLRISIKFPGTEYSECKISYEINKNKCNEDIELKYDGFKIYIKKNIFPYLNDSKIDLFGDNLNKKLMLLAPNVKNNIYSNNIHNNNIENNMLFYKVQNFIDYNINPMLNMHGGKIILINITITGFAMIKFLGGCNGCSMSNITLKKNIEEKIINNFSEIKGVKDITEHHRGSHSFL</sequence>
<dbReference type="InterPro" id="IPR034904">
    <property type="entry name" value="FSCA_dom_sf"/>
</dbReference>
<keyword evidence="3 5" id="KW-0408">Iron</keyword>
<dbReference type="InterPro" id="IPR001075">
    <property type="entry name" value="NIF_FeS_clus_asmbl_NifU_C"/>
</dbReference>
<organism evidence="8 9">
    <name type="scientific">Buchnera aphidicola</name>
    <name type="common">Therioaphis trifolii</name>
    <dbReference type="NCBI Taxonomy" id="1241884"/>
    <lineage>
        <taxon>Bacteria</taxon>
        <taxon>Pseudomonadati</taxon>
        <taxon>Pseudomonadota</taxon>
        <taxon>Gammaproteobacteria</taxon>
        <taxon>Enterobacterales</taxon>
        <taxon>Erwiniaceae</taxon>
        <taxon>Buchnera</taxon>
    </lineage>
</organism>
<dbReference type="GO" id="GO:0051604">
    <property type="term" value="P:protein maturation"/>
    <property type="evidence" value="ECO:0007669"/>
    <property type="project" value="UniProtKB-UniRule"/>
</dbReference>
<keyword evidence="9" id="KW-1185">Reference proteome</keyword>
<evidence type="ECO:0000313" key="9">
    <source>
        <dbReference type="Proteomes" id="UP000298603"/>
    </source>
</evidence>
<dbReference type="GO" id="GO:0016226">
    <property type="term" value="P:iron-sulfur cluster assembly"/>
    <property type="evidence" value="ECO:0007669"/>
    <property type="project" value="UniProtKB-UniRule"/>
</dbReference>
<dbReference type="EMBL" id="CP032996">
    <property type="protein sequence ID" value="QCI27352.1"/>
    <property type="molecule type" value="Genomic_DNA"/>
</dbReference>
<dbReference type="SUPFAM" id="SSF117916">
    <property type="entry name" value="Fe-S cluster assembly (FSCA) domain-like"/>
    <property type="match status" value="1"/>
</dbReference>
<dbReference type="InterPro" id="IPR017726">
    <property type="entry name" value="Fe/S_biogenesis_protein_NfuA"/>
</dbReference>
<dbReference type="PANTHER" id="PTHR11178">
    <property type="entry name" value="IRON-SULFUR CLUSTER SCAFFOLD PROTEIN NFU-RELATED"/>
    <property type="match status" value="1"/>
</dbReference>
<dbReference type="OrthoDB" id="9785450at2"/>
<dbReference type="Proteomes" id="UP000298603">
    <property type="component" value="Chromosome"/>
</dbReference>
<comment type="subunit">
    <text evidence="5">Homodimer.</text>
</comment>
<dbReference type="PANTHER" id="PTHR11178:SF51">
    <property type="entry name" value="FE_S BIOGENESIS PROTEIN NFUA"/>
    <property type="match status" value="1"/>
</dbReference>
<evidence type="ECO:0000256" key="2">
    <source>
        <dbReference type="ARBA" id="ARBA00022723"/>
    </source>
</evidence>
<dbReference type="Gene3D" id="2.60.300.12">
    <property type="entry name" value="HesB-like domain"/>
    <property type="match status" value="1"/>
</dbReference>
<dbReference type="InterPro" id="IPR035903">
    <property type="entry name" value="HesB-like_dom_sf"/>
</dbReference>
<comment type="cofactor">
    <cofactor evidence="5">
        <name>[4Fe-4S] cluster</name>
        <dbReference type="ChEBI" id="CHEBI:49883"/>
    </cofactor>
    <text evidence="5">Binds 1 [4Fe-4S] cluster per subunit. The cluster is presumably bound at the interface of two monomers.</text>
</comment>
<accession>A0A4D6YE04</accession>
<proteinExistence type="inferred from homology"/>
<dbReference type="RefSeq" id="WP_158349642.1">
    <property type="nucleotide sequence ID" value="NZ_CP032996.1"/>
</dbReference>
<dbReference type="Gene3D" id="3.30.300.130">
    <property type="entry name" value="Fe-S cluster assembly (FSCA)"/>
    <property type="match status" value="1"/>
</dbReference>
<evidence type="ECO:0000313" key="8">
    <source>
        <dbReference type="EMBL" id="QCI27352.1"/>
    </source>
</evidence>
<reference evidence="8 9" key="1">
    <citation type="submission" date="2018-10" db="EMBL/GenBank/DDBJ databases">
        <title>Comparative functional genomics of the obligate endosymbiont Buchnera aphidicola.</title>
        <authorList>
            <person name="Chong R.A."/>
        </authorList>
    </citation>
    <scope>NUCLEOTIDE SEQUENCE [LARGE SCALE GENOMIC DNA]</scope>
    <source>
        <strain evidence="8 9">Tma</strain>
    </source>
</reference>
<keyword evidence="2 5" id="KW-0479">Metal-binding</keyword>
<dbReference type="InterPro" id="IPR000361">
    <property type="entry name" value="ATAP_core_dom"/>
</dbReference>
<keyword evidence="1 5" id="KW-0004">4Fe-4S</keyword>
<feature type="binding site" evidence="5">
    <location>
        <position position="159"/>
    </location>
    <ligand>
        <name>[4Fe-4S] cluster</name>
        <dbReference type="ChEBI" id="CHEBI:49883"/>
    </ligand>
</feature>
<dbReference type="Pfam" id="PF01521">
    <property type="entry name" value="Fe-S_biosyn"/>
    <property type="match status" value="1"/>
</dbReference>
<comment type="function">
    <text evidence="5">Involved in iron-sulfur cluster biogenesis. Binds a 4Fe-4S cluster, can transfer this cluster to apoproteins, and thereby intervenes in the maturation of Fe/S proteins. Could also act as a scaffold/chaperone for damaged Fe/S proteins.</text>
</comment>
<dbReference type="Pfam" id="PF01106">
    <property type="entry name" value="NifU"/>
    <property type="match status" value="1"/>
</dbReference>